<dbReference type="AlphaFoldDB" id="A0AAE0X2S4"/>
<gene>
    <name evidence="2" type="ORF">B0T22DRAFT_443686</name>
</gene>
<sequence length="214" mass="24156">MPTTFPLFAQLPFEVRYMIWDEVPTPKRIIGCHFTVIQYAHSRRPPKLATSLPRFRLLRRFDRVPGLPAGFVAERAIYVDFSSDVFRLGAGNLDDGPGIPRHWPFDPRPLVQHAISPYLQHTGAWGSGSHMTRALPRLRTVMVARALDAAAWAEMEKKGYAHCRVVAAVDNGRDPAFEVVETELVPVPEGDEAPFDPACPVCVYWEAQRENPWP</sequence>
<evidence type="ECO:0000259" key="1">
    <source>
        <dbReference type="Pfam" id="PF20150"/>
    </source>
</evidence>
<dbReference type="EMBL" id="JAULSO010000004">
    <property type="protein sequence ID" value="KAK3683673.1"/>
    <property type="molecule type" value="Genomic_DNA"/>
</dbReference>
<dbReference type="InterPro" id="IPR045518">
    <property type="entry name" value="2EXR"/>
</dbReference>
<evidence type="ECO:0000313" key="3">
    <source>
        <dbReference type="Proteomes" id="UP001270362"/>
    </source>
</evidence>
<feature type="domain" description="2EXR" evidence="1">
    <location>
        <begin position="5"/>
        <end position="54"/>
    </location>
</feature>
<keyword evidence="3" id="KW-1185">Reference proteome</keyword>
<accession>A0AAE0X2S4</accession>
<protein>
    <recommendedName>
        <fullName evidence="1">2EXR domain-containing protein</fullName>
    </recommendedName>
</protein>
<proteinExistence type="predicted"/>
<comment type="caution">
    <text evidence="2">The sequence shown here is derived from an EMBL/GenBank/DDBJ whole genome shotgun (WGS) entry which is preliminary data.</text>
</comment>
<reference evidence="2" key="2">
    <citation type="submission" date="2023-06" db="EMBL/GenBank/DDBJ databases">
        <authorList>
            <consortium name="Lawrence Berkeley National Laboratory"/>
            <person name="Haridas S."/>
            <person name="Hensen N."/>
            <person name="Bonometti L."/>
            <person name="Westerberg I."/>
            <person name="Brannstrom I.O."/>
            <person name="Guillou S."/>
            <person name="Cros-Aarteil S."/>
            <person name="Calhoun S."/>
            <person name="Kuo A."/>
            <person name="Mondo S."/>
            <person name="Pangilinan J."/>
            <person name="Riley R."/>
            <person name="Labutti K."/>
            <person name="Andreopoulos B."/>
            <person name="Lipzen A."/>
            <person name="Chen C."/>
            <person name="Yanf M."/>
            <person name="Daum C."/>
            <person name="Ng V."/>
            <person name="Clum A."/>
            <person name="Steindorff A."/>
            <person name="Ohm R."/>
            <person name="Martin F."/>
            <person name="Silar P."/>
            <person name="Natvig D."/>
            <person name="Lalanne C."/>
            <person name="Gautier V."/>
            <person name="Ament-Velasquez S.L."/>
            <person name="Kruys A."/>
            <person name="Hutchinson M.I."/>
            <person name="Powell A.J."/>
            <person name="Barry K."/>
            <person name="Miller A.N."/>
            <person name="Grigoriev I.V."/>
            <person name="Debuchy R."/>
            <person name="Gladieux P."/>
            <person name="Thoren M.H."/>
            <person name="Johannesson H."/>
        </authorList>
    </citation>
    <scope>NUCLEOTIDE SEQUENCE</scope>
    <source>
        <strain evidence="2">CBS 314.62</strain>
    </source>
</reference>
<dbReference type="Proteomes" id="UP001270362">
    <property type="component" value="Unassembled WGS sequence"/>
</dbReference>
<dbReference type="Pfam" id="PF20150">
    <property type="entry name" value="2EXR"/>
    <property type="match status" value="1"/>
</dbReference>
<name>A0AAE0X2S4_9PEZI</name>
<reference evidence="2" key="1">
    <citation type="journal article" date="2023" name="Mol. Phylogenet. Evol.">
        <title>Genome-scale phylogeny and comparative genomics of the fungal order Sordariales.</title>
        <authorList>
            <person name="Hensen N."/>
            <person name="Bonometti L."/>
            <person name="Westerberg I."/>
            <person name="Brannstrom I.O."/>
            <person name="Guillou S."/>
            <person name="Cros-Aarteil S."/>
            <person name="Calhoun S."/>
            <person name="Haridas S."/>
            <person name="Kuo A."/>
            <person name="Mondo S."/>
            <person name="Pangilinan J."/>
            <person name="Riley R."/>
            <person name="LaButti K."/>
            <person name="Andreopoulos B."/>
            <person name="Lipzen A."/>
            <person name="Chen C."/>
            <person name="Yan M."/>
            <person name="Daum C."/>
            <person name="Ng V."/>
            <person name="Clum A."/>
            <person name="Steindorff A."/>
            <person name="Ohm R.A."/>
            <person name="Martin F."/>
            <person name="Silar P."/>
            <person name="Natvig D.O."/>
            <person name="Lalanne C."/>
            <person name="Gautier V."/>
            <person name="Ament-Velasquez S.L."/>
            <person name="Kruys A."/>
            <person name="Hutchinson M.I."/>
            <person name="Powell A.J."/>
            <person name="Barry K."/>
            <person name="Miller A.N."/>
            <person name="Grigoriev I.V."/>
            <person name="Debuchy R."/>
            <person name="Gladieux P."/>
            <person name="Hiltunen Thoren M."/>
            <person name="Johannesson H."/>
        </authorList>
    </citation>
    <scope>NUCLEOTIDE SEQUENCE</scope>
    <source>
        <strain evidence="2">CBS 314.62</strain>
    </source>
</reference>
<evidence type="ECO:0000313" key="2">
    <source>
        <dbReference type="EMBL" id="KAK3683673.1"/>
    </source>
</evidence>
<organism evidence="2 3">
    <name type="scientific">Podospora appendiculata</name>
    <dbReference type="NCBI Taxonomy" id="314037"/>
    <lineage>
        <taxon>Eukaryota</taxon>
        <taxon>Fungi</taxon>
        <taxon>Dikarya</taxon>
        <taxon>Ascomycota</taxon>
        <taxon>Pezizomycotina</taxon>
        <taxon>Sordariomycetes</taxon>
        <taxon>Sordariomycetidae</taxon>
        <taxon>Sordariales</taxon>
        <taxon>Podosporaceae</taxon>
        <taxon>Podospora</taxon>
    </lineage>
</organism>